<evidence type="ECO:0000313" key="3">
    <source>
        <dbReference type="EMBL" id="WOB43677.1"/>
    </source>
</evidence>
<keyword evidence="1" id="KW-0812">Transmembrane</keyword>
<sequence length="405" mass="44515">MSDLNLAPLQADLTGWLGAIALLLLLIQLPATAILLTRLLSAARRTAPLHPQSATPAMLGSVSVVIPTLNEAHRLQPCLNGLTRQGYELREVIVVDSHSQDGTVDLVKAVAQRDPRFRVVYDDPLPAGWVGRPWALHTGYLHSPHSEWILGIDADTQPQPGLIPALLRAAQADQYDLITLAPRFILKQPGEWWLQPALLMTLIYRFGAAGSPADAPERTMANGQCCLIRRSLLDSLNGYTCARQSFCDDVTLVREAARRGAKVGFLDGSSLLKVRMYEGMGETWREWGRSLDLKDASTPAQTWSDVAFLLAVQALPWLLVPAVLTILAVRPTAASPTLLALLALNLCLLLLRLGTHFGIRSAYDRPGSRFPLAFWLSPLADPLAALRILRSASRKPTQWRGRQYE</sequence>
<feature type="transmembrane region" description="Helical" evidence="1">
    <location>
        <begin position="333"/>
        <end position="351"/>
    </location>
</feature>
<dbReference type="SUPFAM" id="SSF53448">
    <property type="entry name" value="Nucleotide-diphospho-sugar transferases"/>
    <property type="match status" value="1"/>
</dbReference>
<feature type="transmembrane region" description="Helical" evidence="1">
    <location>
        <begin position="15"/>
        <end position="36"/>
    </location>
</feature>
<dbReference type="RefSeq" id="WP_316793372.1">
    <property type="nucleotide sequence ID" value="NZ_CP053540.1"/>
</dbReference>
<accession>A0AA97BLX5</accession>
<gene>
    <name evidence="3" type="ORF">HNI00_11330</name>
</gene>
<keyword evidence="1" id="KW-0472">Membrane</keyword>
<dbReference type="InterPro" id="IPR029044">
    <property type="entry name" value="Nucleotide-diphossugar_trans"/>
</dbReference>
<dbReference type="Gene3D" id="3.90.550.10">
    <property type="entry name" value="Spore Coat Polysaccharide Biosynthesis Protein SpsA, Chain A"/>
    <property type="match status" value="1"/>
</dbReference>
<dbReference type="InterPro" id="IPR001173">
    <property type="entry name" value="Glyco_trans_2-like"/>
</dbReference>
<feature type="domain" description="Glycosyltransferase 2-like" evidence="2">
    <location>
        <begin position="63"/>
        <end position="234"/>
    </location>
</feature>
<dbReference type="AlphaFoldDB" id="A0AA97BLX5"/>
<dbReference type="NCBIfam" id="NF045692">
    <property type="entry name" value="OglycostaseCruG"/>
    <property type="match status" value="1"/>
</dbReference>
<dbReference type="Pfam" id="PF00535">
    <property type="entry name" value="Glycos_transf_2"/>
    <property type="match status" value="1"/>
</dbReference>
<dbReference type="PANTHER" id="PTHR43646">
    <property type="entry name" value="GLYCOSYLTRANSFERASE"/>
    <property type="match status" value="1"/>
</dbReference>
<evidence type="ECO:0000256" key="1">
    <source>
        <dbReference type="SAM" id="Phobius"/>
    </source>
</evidence>
<dbReference type="KEGG" id="tog:HNI00_11330"/>
<reference evidence="3" key="1">
    <citation type="submission" date="2020-05" db="EMBL/GenBank/DDBJ databases">
        <authorList>
            <person name="Zhu T."/>
            <person name="Keshari N."/>
            <person name="Lu X."/>
        </authorList>
    </citation>
    <scope>NUCLEOTIDE SEQUENCE</scope>
    <source>
        <strain evidence="3">NK1-22</strain>
    </source>
</reference>
<dbReference type="EMBL" id="CP053540">
    <property type="protein sequence ID" value="WOB43677.1"/>
    <property type="molecule type" value="Genomic_DNA"/>
</dbReference>
<name>A0AA97BLX5_9CYAN</name>
<protein>
    <submittedName>
        <fullName evidence="3">Glycosyltransferase</fullName>
    </submittedName>
</protein>
<proteinExistence type="predicted"/>
<dbReference type="InterPro" id="IPR054683">
    <property type="entry name" value="CruG-like"/>
</dbReference>
<dbReference type="CDD" id="cd00761">
    <property type="entry name" value="Glyco_tranf_GTA_type"/>
    <property type="match status" value="1"/>
</dbReference>
<feature type="transmembrane region" description="Helical" evidence="1">
    <location>
        <begin position="306"/>
        <end position="327"/>
    </location>
</feature>
<organism evidence="3">
    <name type="scientific">Thermoleptolyngbya oregonensis NK1-22</name>
    <dbReference type="NCBI Taxonomy" id="2547457"/>
    <lineage>
        <taxon>Bacteria</taxon>
        <taxon>Bacillati</taxon>
        <taxon>Cyanobacteriota</taxon>
        <taxon>Cyanophyceae</taxon>
        <taxon>Oculatellales</taxon>
        <taxon>Oculatellaceae</taxon>
        <taxon>Thermoleptolyngbya</taxon>
    </lineage>
</organism>
<dbReference type="PANTHER" id="PTHR43646:SF3">
    <property type="entry name" value="SLR1566 PROTEIN"/>
    <property type="match status" value="1"/>
</dbReference>
<evidence type="ECO:0000259" key="2">
    <source>
        <dbReference type="Pfam" id="PF00535"/>
    </source>
</evidence>
<keyword evidence="1" id="KW-1133">Transmembrane helix</keyword>